<evidence type="ECO:0008006" key="3">
    <source>
        <dbReference type="Google" id="ProtNLM"/>
    </source>
</evidence>
<dbReference type="InterPro" id="IPR008930">
    <property type="entry name" value="Terpenoid_cyclase/PrenylTrfase"/>
</dbReference>
<dbReference type="SUPFAM" id="SSF48239">
    <property type="entry name" value="Terpenoid cyclases/Protein prenyltransferases"/>
    <property type="match status" value="1"/>
</dbReference>
<evidence type="ECO:0000313" key="2">
    <source>
        <dbReference type="Proteomes" id="UP000612362"/>
    </source>
</evidence>
<dbReference type="RefSeq" id="WP_220198006.1">
    <property type="nucleotide sequence ID" value="NZ_BNJF01000004.1"/>
</dbReference>
<name>A0A8J3IB56_9CHLR</name>
<reference evidence="1" key="1">
    <citation type="submission" date="2020-10" db="EMBL/GenBank/DDBJ databases">
        <title>Taxonomic study of unclassified bacteria belonging to the class Ktedonobacteria.</title>
        <authorList>
            <person name="Yabe S."/>
            <person name="Wang C.M."/>
            <person name="Zheng Y."/>
            <person name="Sakai Y."/>
            <person name="Cavaletti L."/>
            <person name="Monciardini P."/>
            <person name="Donadio S."/>
        </authorList>
    </citation>
    <scope>NUCLEOTIDE SEQUENCE</scope>
    <source>
        <strain evidence="1">SOSP1-1</strain>
    </source>
</reference>
<dbReference type="Proteomes" id="UP000612362">
    <property type="component" value="Unassembled WGS sequence"/>
</dbReference>
<gene>
    <name evidence="1" type="ORF">KSX_70070</name>
</gene>
<dbReference type="Gene3D" id="1.50.10.20">
    <property type="match status" value="1"/>
</dbReference>
<keyword evidence="2" id="KW-1185">Reference proteome</keyword>
<accession>A0A8J3IB56</accession>
<evidence type="ECO:0000313" key="1">
    <source>
        <dbReference type="EMBL" id="GHO48844.1"/>
    </source>
</evidence>
<organism evidence="1 2">
    <name type="scientific">Ktedonospora formicarum</name>
    <dbReference type="NCBI Taxonomy" id="2778364"/>
    <lineage>
        <taxon>Bacteria</taxon>
        <taxon>Bacillati</taxon>
        <taxon>Chloroflexota</taxon>
        <taxon>Ktedonobacteria</taxon>
        <taxon>Ktedonobacterales</taxon>
        <taxon>Ktedonobacteraceae</taxon>
        <taxon>Ktedonospora</taxon>
    </lineage>
</organism>
<comment type="caution">
    <text evidence="1">The sequence shown here is derived from an EMBL/GenBank/DDBJ whole genome shotgun (WGS) entry which is preliminary data.</text>
</comment>
<proteinExistence type="predicted"/>
<protein>
    <recommendedName>
        <fullName evidence="3">Squalene cyclase C-terminal domain-containing protein</fullName>
    </recommendedName>
</protein>
<sequence>MNQPAAIRFVRERGNPSEQARLAFLLTGTMPSSESMQQFFQDQQEDGGWSPFWAPGYRGLDATCFCLAQGEQMGIGLNEPNMVQAALFLAQRQHSDGAFEEDEAVSDLAPPWARPGNLAAQLYLTANCGFWLTFFPQTRASAQLAARYIHSFLPPNGHLPTFLHTHWLAAGLFSHLKQIEPAKCLLAYLANRLPDLSASSLAWLMVTLRLANWPATTPLIAQAAALLNQLQQPAGNWQSEDGPEQDVHATLEALRAFMFL</sequence>
<dbReference type="AlphaFoldDB" id="A0A8J3IB56"/>
<dbReference type="EMBL" id="BNJF01000004">
    <property type="protein sequence ID" value="GHO48844.1"/>
    <property type="molecule type" value="Genomic_DNA"/>
</dbReference>